<gene>
    <name evidence="1" type="ORF">LEP1GSC105_4996</name>
</gene>
<dbReference type="Proteomes" id="UP000001340">
    <property type="component" value="Unassembled WGS sequence"/>
</dbReference>
<dbReference type="AlphaFoldDB" id="A0A0E2D2S6"/>
<evidence type="ECO:0000313" key="2">
    <source>
        <dbReference type="Proteomes" id="UP000001340"/>
    </source>
</evidence>
<name>A0A0E2D2S6_LEPIR</name>
<dbReference type="EMBL" id="AHNR02000056">
    <property type="protein sequence ID" value="EKR54181.1"/>
    <property type="molecule type" value="Genomic_DNA"/>
</dbReference>
<proteinExistence type="predicted"/>
<protein>
    <submittedName>
        <fullName evidence="1">Uncharacterized protein</fullName>
    </submittedName>
</protein>
<reference evidence="1 2" key="1">
    <citation type="submission" date="2012-10" db="EMBL/GenBank/DDBJ databases">
        <authorList>
            <person name="Harkins D.M."/>
            <person name="Durkin A.S."/>
            <person name="Brinkac L.M."/>
            <person name="Haft D.H."/>
            <person name="Selengut J.D."/>
            <person name="Sanka R."/>
            <person name="DePew J."/>
            <person name="Purushe J."/>
            <person name="Chanthongthip A."/>
            <person name="Lattana O."/>
            <person name="Phetsouvanh R."/>
            <person name="Newton P.N."/>
            <person name="Vinetz J.M."/>
            <person name="Sutton G.G."/>
            <person name="Nierman W.C."/>
            <person name="Fouts D.E."/>
        </authorList>
    </citation>
    <scope>NUCLEOTIDE SEQUENCE [LARGE SCALE GENOMIC DNA]</scope>
    <source>
        <strain evidence="1 2">UI 12758</strain>
    </source>
</reference>
<comment type="caution">
    <text evidence="1">The sequence shown here is derived from an EMBL/GenBank/DDBJ whole genome shotgun (WGS) entry which is preliminary data.</text>
</comment>
<organism evidence="1 2">
    <name type="scientific">Leptospira interrogans str. UI 12758</name>
    <dbReference type="NCBI Taxonomy" id="1049938"/>
    <lineage>
        <taxon>Bacteria</taxon>
        <taxon>Pseudomonadati</taxon>
        <taxon>Spirochaetota</taxon>
        <taxon>Spirochaetia</taxon>
        <taxon>Leptospirales</taxon>
        <taxon>Leptospiraceae</taxon>
        <taxon>Leptospira</taxon>
    </lineage>
</organism>
<accession>A0A0E2D2S6</accession>
<sequence>MSSGSETLSSGKRFAELNFDSKILFNFWVGYDRERFAQLLRTTD</sequence>
<evidence type="ECO:0000313" key="1">
    <source>
        <dbReference type="EMBL" id="EKR54181.1"/>
    </source>
</evidence>